<feature type="region of interest" description="Disordered" evidence="1">
    <location>
        <begin position="74"/>
        <end position="111"/>
    </location>
</feature>
<feature type="region of interest" description="Disordered" evidence="1">
    <location>
        <begin position="143"/>
        <end position="162"/>
    </location>
</feature>
<dbReference type="EMBL" id="VSRR010031118">
    <property type="protein sequence ID" value="MPC70430.1"/>
    <property type="molecule type" value="Genomic_DNA"/>
</dbReference>
<gene>
    <name evidence="2" type="ORF">E2C01_064679</name>
</gene>
<accession>A0A5B7HDP1</accession>
<evidence type="ECO:0000313" key="2">
    <source>
        <dbReference type="EMBL" id="MPC70430.1"/>
    </source>
</evidence>
<dbReference type="Proteomes" id="UP000324222">
    <property type="component" value="Unassembled WGS sequence"/>
</dbReference>
<keyword evidence="3" id="KW-1185">Reference proteome</keyword>
<dbReference type="AlphaFoldDB" id="A0A5B7HDP1"/>
<comment type="caution">
    <text evidence="2">The sequence shown here is derived from an EMBL/GenBank/DDBJ whole genome shotgun (WGS) entry which is preliminary data.</text>
</comment>
<feature type="compositionally biased region" description="Basic and acidic residues" evidence="1">
    <location>
        <begin position="151"/>
        <end position="162"/>
    </location>
</feature>
<proteinExistence type="predicted"/>
<reference evidence="2 3" key="1">
    <citation type="submission" date="2019-05" db="EMBL/GenBank/DDBJ databases">
        <title>Another draft genome of Portunus trituberculatus and its Hox gene families provides insights of decapod evolution.</title>
        <authorList>
            <person name="Jeong J.-H."/>
            <person name="Song I."/>
            <person name="Kim S."/>
            <person name="Choi T."/>
            <person name="Kim D."/>
            <person name="Ryu S."/>
            <person name="Kim W."/>
        </authorList>
    </citation>
    <scope>NUCLEOTIDE SEQUENCE [LARGE SCALE GENOMIC DNA]</scope>
    <source>
        <tissue evidence="2">Muscle</tissue>
    </source>
</reference>
<protein>
    <submittedName>
        <fullName evidence="2">Uncharacterized protein</fullName>
    </submittedName>
</protein>
<evidence type="ECO:0000256" key="1">
    <source>
        <dbReference type="SAM" id="MobiDB-lite"/>
    </source>
</evidence>
<sequence length="204" mass="22869">MMCVRSLADSTSETAPSLPVMCGQSPKCALGHSLPEECMALEDPVREAEQVSFIDEALIEKIYALIDEEPLKTSATEAPECVKEQGKAGGQTERCAPERRQRRKKKVRYEEKNDSGELQVVCKKPRRKKSEAVVTPAITLNKPEPESVSVKPKDQRRGNKCREGERFGVRLSWQERTVKVTVPVPPNRRCHVTGTRGHTIHPLQ</sequence>
<name>A0A5B7HDP1_PORTR</name>
<evidence type="ECO:0000313" key="3">
    <source>
        <dbReference type="Proteomes" id="UP000324222"/>
    </source>
</evidence>
<organism evidence="2 3">
    <name type="scientific">Portunus trituberculatus</name>
    <name type="common">Swimming crab</name>
    <name type="synonym">Neptunus trituberculatus</name>
    <dbReference type="NCBI Taxonomy" id="210409"/>
    <lineage>
        <taxon>Eukaryota</taxon>
        <taxon>Metazoa</taxon>
        <taxon>Ecdysozoa</taxon>
        <taxon>Arthropoda</taxon>
        <taxon>Crustacea</taxon>
        <taxon>Multicrustacea</taxon>
        <taxon>Malacostraca</taxon>
        <taxon>Eumalacostraca</taxon>
        <taxon>Eucarida</taxon>
        <taxon>Decapoda</taxon>
        <taxon>Pleocyemata</taxon>
        <taxon>Brachyura</taxon>
        <taxon>Eubrachyura</taxon>
        <taxon>Portunoidea</taxon>
        <taxon>Portunidae</taxon>
        <taxon>Portuninae</taxon>
        <taxon>Portunus</taxon>
    </lineage>
</organism>